<accession>A0A699IK71</accession>
<comment type="caution">
    <text evidence="2">The sequence shown here is derived from an EMBL/GenBank/DDBJ whole genome shotgun (WGS) entry which is preliminary data.</text>
</comment>
<dbReference type="Pfam" id="PF14223">
    <property type="entry name" value="Retrotran_gag_2"/>
    <property type="match status" value="1"/>
</dbReference>
<name>A0A699IK71_TANCI</name>
<organism evidence="2">
    <name type="scientific">Tanacetum cinerariifolium</name>
    <name type="common">Dalmatian daisy</name>
    <name type="synonym">Chrysanthemum cinerariifolium</name>
    <dbReference type="NCBI Taxonomy" id="118510"/>
    <lineage>
        <taxon>Eukaryota</taxon>
        <taxon>Viridiplantae</taxon>
        <taxon>Streptophyta</taxon>
        <taxon>Embryophyta</taxon>
        <taxon>Tracheophyta</taxon>
        <taxon>Spermatophyta</taxon>
        <taxon>Magnoliopsida</taxon>
        <taxon>eudicotyledons</taxon>
        <taxon>Gunneridae</taxon>
        <taxon>Pentapetalae</taxon>
        <taxon>asterids</taxon>
        <taxon>campanulids</taxon>
        <taxon>Asterales</taxon>
        <taxon>Asteraceae</taxon>
        <taxon>Asteroideae</taxon>
        <taxon>Anthemideae</taxon>
        <taxon>Anthemidinae</taxon>
        <taxon>Tanacetum</taxon>
    </lineage>
</organism>
<dbReference type="EMBL" id="BKCJ010315795">
    <property type="protein sequence ID" value="GEZ72970.1"/>
    <property type="molecule type" value="Genomic_DNA"/>
</dbReference>
<evidence type="ECO:0000313" key="2">
    <source>
        <dbReference type="EMBL" id="GEZ72970.1"/>
    </source>
</evidence>
<dbReference type="AlphaFoldDB" id="A0A699IK71"/>
<dbReference type="InterPro" id="IPR011009">
    <property type="entry name" value="Kinase-like_dom_sf"/>
</dbReference>
<dbReference type="PANTHER" id="PTHR35317">
    <property type="entry name" value="OS04G0629600 PROTEIN"/>
    <property type="match status" value="1"/>
</dbReference>
<evidence type="ECO:0000256" key="1">
    <source>
        <dbReference type="SAM" id="MobiDB-lite"/>
    </source>
</evidence>
<dbReference type="PANTHER" id="PTHR35317:SF38">
    <property type="entry name" value="RNA-DIRECTED DNA POLYMERASE"/>
    <property type="match status" value="1"/>
</dbReference>
<reference evidence="2" key="1">
    <citation type="journal article" date="2019" name="Sci. Rep.">
        <title>Draft genome of Tanacetum cinerariifolium, the natural source of mosquito coil.</title>
        <authorList>
            <person name="Yamashiro T."/>
            <person name="Shiraishi A."/>
            <person name="Satake H."/>
            <person name="Nakayama K."/>
        </authorList>
    </citation>
    <scope>NUCLEOTIDE SEQUENCE</scope>
</reference>
<dbReference type="SUPFAM" id="SSF56112">
    <property type="entry name" value="Protein kinase-like (PK-like)"/>
    <property type="match status" value="1"/>
</dbReference>
<dbReference type="Gene3D" id="1.10.510.10">
    <property type="entry name" value="Transferase(Phosphotransferase) domain 1"/>
    <property type="match status" value="1"/>
</dbReference>
<protein>
    <submittedName>
        <fullName evidence="2">Zinc finger, CCHC-type</fullName>
    </submittedName>
</protein>
<proteinExistence type="predicted"/>
<feature type="region of interest" description="Disordered" evidence="1">
    <location>
        <begin position="199"/>
        <end position="228"/>
    </location>
</feature>
<sequence length="394" mass="45140">MPYVERDKLHNLGNSNANHSRSECLWKMIEPSEKTQADNKKNKIAIAFLYQALPEEQLLQIIKHKNAKAIWDALKTRHIGEERVQQARLQTLKSDFEMLNLKEDETINTFTTKLTTLVNKAATLWHIMKDETLVRKLLNAVPDRYLQIVTSIEQYSYLSEMTLEEAIGRLKNYKEKIKYKREKQVDNQESILFARHEDQDQQFKKHSHGGFNQSRGQENNFKKKSDNNSNKFTHDKIPVVGVFANASAFSVLGNNKLCGGLVTLELPKCKENGCDLKHGNILLDDDMVAHVRDFGLARLLGTDLKQNISTGVKGTMCYVPPVWYRERDNKYWGRLQFCNIITRVDDREKANHVMDVIDDAIVLQSTEVNAKKVEECLVATINIGVSCSVDSSLQ</sequence>
<gene>
    <name evidence="2" type="ORF">Tci_544943</name>
</gene>